<reference evidence="1 2" key="1">
    <citation type="submission" date="2024-01" db="EMBL/GenBank/DDBJ databases">
        <title>Genome assemblies of Stephania.</title>
        <authorList>
            <person name="Yang L."/>
        </authorList>
    </citation>
    <scope>NUCLEOTIDE SEQUENCE [LARGE SCALE GENOMIC DNA]</scope>
    <source>
        <strain evidence="1">QJT</strain>
        <tissue evidence="1">Leaf</tissue>
    </source>
</reference>
<organism evidence="1 2">
    <name type="scientific">Stephania japonica</name>
    <dbReference type="NCBI Taxonomy" id="461633"/>
    <lineage>
        <taxon>Eukaryota</taxon>
        <taxon>Viridiplantae</taxon>
        <taxon>Streptophyta</taxon>
        <taxon>Embryophyta</taxon>
        <taxon>Tracheophyta</taxon>
        <taxon>Spermatophyta</taxon>
        <taxon>Magnoliopsida</taxon>
        <taxon>Ranunculales</taxon>
        <taxon>Menispermaceae</taxon>
        <taxon>Menispermoideae</taxon>
        <taxon>Cissampelideae</taxon>
        <taxon>Stephania</taxon>
    </lineage>
</organism>
<sequence>MPILDTRLRNNVGCRLCQNISVKEYCAIRKYAQITPVIMLCTNHSLDYVLPYLDVSFCM</sequence>
<comment type="caution">
    <text evidence="1">The sequence shown here is derived from an EMBL/GenBank/DDBJ whole genome shotgun (WGS) entry which is preliminary data.</text>
</comment>
<keyword evidence="2" id="KW-1185">Reference proteome</keyword>
<dbReference type="EMBL" id="JBBNAE010000004">
    <property type="protein sequence ID" value="KAK9129541.1"/>
    <property type="molecule type" value="Genomic_DNA"/>
</dbReference>
<protein>
    <submittedName>
        <fullName evidence="1">Uncharacterized protein</fullName>
    </submittedName>
</protein>
<dbReference type="AlphaFoldDB" id="A0AAP0JAQ2"/>
<accession>A0AAP0JAQ2</accession>
<evidence type="ECO:0000313" key="1">
    <source>
        <dbReference type="EMBL" id="KAK9129541.1"/>
    </source>
</evidence>
<name>A0AAP0JAQ2_9MAGN</name>
<gene>
    <name evidence="1" type="ORF">Sjap_010028</name>
</gene>
<proteinExistence type="predicted"/>
<dbReference type="Proteomes" id="UP001417504">
    <property type="component" value="Unassembled WGS sequence"/>
</dbReference>
<evidence type="ECO:0000313" key="2">
    <source>
        <dbReference type="Proteomes" id="UP001417504"/>
    </source>
</evidence>